<keyword evidence="1" id="KW-0812">Transmembrane</keyword>
<dbReference type="EMBL" id="CM001466">
    <property type="protein sequence ID" value="EHY91181.1"/>
    <property type="molecule type" value="Genomic_DNA"/>
</dbReference>
<dbReference type="InterPro" id="IPR042150">
    <property type="entry name" value="MmRce1-like"/>
</dbReference>
<name>H8G483_9PSEU</name>
<keyword evidence="1" id="KW-0472">Membrane</keyword>
<feature type="transmembrane region" description="Helical" evidence="1">
    <location>
        <begin position="192"/>
        <end position="211"/>
    </location>
</feature>
<keyword evidence="3" id="KW-0645">Protease</keyword>
<dbReference type="OrthoDB" id="3693644at2"/>
<dbReference type="GO" id="GO:0004175">
    <property type="term" value="F:endopeptidase activity"/>
    <property type="evidence" value="ECO:0007669"/>
    <property type="project" value="UniProtKB-ARBA"/>
</dbReference>
<dbReference type="GO" id="GO:0080120">
    <property type="term" value="P:CAAX-box protein maturation"/>
    <property type="evidence" value="ECO:0007669"/>
    <property type="project" value="UniProtKB-ARBA"/>
</dbReference>
<evidence type="ECO:0000259" key="2">
    <source>
        <dbReference type="Pfam" id="PF02517"/>
    </source>
</evidence>
<keyword evidence="3" id="KW-0378">Hydrolase</keyword>
<dbReference type="Pfam" id="PF02517">
    <property type="entry name" value="Rce1-like"/>
    <property type="match status" value="1"/>
</dbReference>
<dbReference type="PANTHER" id="PTHR35797">
    <property type="entry name" value="PROTEASE-RELATED"/>
    <property type="match status" value="1"/>
</dbReference>
<feature type="transmembrane region" description="Helical" evidence="1">
    <location>
        <begin position="126"/>
        <end position="143"/>
    </location>
</feature>
<keyword evidence="4" id="KW-1185">Reference proteome</keyword>
<evidence type="ECO:0000256" key="1">
    <source>
        <dbReference type="SAM" id="Phobius"/>
    </source>
</evidence>
<feature type="transmembrane region" description="Helical" evidence="1">
    <location>
        <begin position="12"/>
        <end position="37"/>
    </location>
</feature>
<feature type="transmembrane region" description="Helical" evidence="1">
    <location>
        <begin position="243"/>
        <end position="261"/>
    </location>
</feature>
<keyword evidence="1" id="KW-1133">Transmembrane helix</keyword>
<evidence type="ECO:0000313" key="4">
    <source>
        <dbReference type="Proteomes" id="UP000004705"/>
    </source>
</evidence>
<gene>
    <name evidence="3" type="ORF">SacazDRAFT_04339</name>
</gene>
<evidence type="ECO:0000313" key="3">
    <source>
        <dbReference type="EMBL" id="EHY91181.1"/>
    </source>
</evidence>
<proteinExistence type="predicted"/>
<dbReference type="InterPro" id="IPR003675">
    <property type="entry name" value="Rce1/LyrA-like_dom"/>
</dbReference>
<feature type="transmembrane region" description="Helical" evidence="1">
    <location>
        <begin position="82"/>
        <end position="106"/>
    </location>
</feature>
<feature type="transmembrane region" description="Helical" evidence="1">
    <location>
        <begin position="164"/>
        <end position="186"/>
    </location>
</feature>
<feature type="domain" description="CAAX prenyl protease 2/Lysostaphin resistance protein A-like" evidence="2">
    <location>
        <begin position="127"/>
        <end position="232"/>
    </location>
</feature>
<sequence>MSTTTTKYRGDLILFMIIAFAVSWGAWFTATALGGAAPDSPGFAPYVLGAFGPLIGAAVIRLRRAKRGEPAPDHAVRFRRSVLVRTPLLLVLGSATVLGGALLAQVAGGPAVSLDNAMSVVESNPAGPVAFFLTMLLTGPLSEEPGWRGTAFPRMRASLGRVRVSLVLGVIWAVWHLPLFFVTGTVQNQLGLATPSGVLFAASSIPMAMLCCCAYERAGVAASVAVHFAVNTTMVLVGVAAPVAQALILGIQAVVVAVLLATHRPATTTAAPTDGAADTRPDVEVASAVSR</sequence>
<protein>
    <submittedName>
        <fullName evidence="3">Metal-dependent membrane protease</fullName>
    </submittedName>
</protein>
<dbReference type="RefSeq" id="WP_005445014.1">
    <property type="nucleotide sequence ID" value="NZ_CM001466.1"/>
</dbReference>
<organism evidence="3 4">
    <name type="scientific">Saccharomonospora azurea NA-128</name>
    <dbReference type="NCBI Taxonomy" id="882081"/>
    <lineage>
        <taxon>Bacteria</taxon>
        <taxon>Bacillati</taxon>
        <taxon>Actinomycetota</taxon>
        <taxon>Actinomycetes</taxon>
        <taxon>Pseudonocardiales</taxon>
        <taxon>Pseudonocardiaceae</taxon>
        <taxon>Saccharomonospora</taxon>
    </lineage>
</organism>
<dbReference type="AlphaFoldDB" id="H8G483"/>
<dbReference type="HOGENOM" id="CLU_064706_4_0_11"/>
<reference evidence="3 4" key="1">
    <citation type="journal article" date="2012" name="Stand. Genomic Sci.">
        <title>Genome sequence of the soil bacterium Saccharomonospora azurea type strain (NA-128(T)).</title>
        <authorList>
            <person name="Klenk H.P."/>
            <person name="Held B."/>
            <person name="Lucas S."/>
            <person name="Lapidus A."/>
            <person name="Copeland A."/>
            <person name="Hammon N."/>
            <person name="Pitluck S."/>
            <person name="Goodwin L.A."/>
            <person name="Han C."/>
            <person name="Tapia R."/>
            <person name="Brambilla E.M."/>
            <person name="Potter G."/>
            <person name="Land M."/>
            <person name="Ivanova N."/>
            <person name="Rohde M."/>
            <person name="Goker M."/>
            <person name="Detter J.C."/>
            <person name="Kyrpides N.C."/>
            <person name="Woyke T."/>
        </authorList>
    </citation>
    <scope>NUCLEOTIDE SEQUENCE [LARGE SCALE GENOMIC DNA]</scope>
    <source>
        <strain evidence="3 4">NA-128</strain>
    </source>
</reference>
<dbReference type="Proteomes" id="UP000004705">
    <property type="component" value="Chromosome"/>
</dbReference>
<feature type="transmembrane region" description="Helical" evidence="1">
    <location>
        <begin position="43"/>
        <end position="62"/>
    </location>
</feature>
<dbReference type="PANTHER" id="PTHR35797:SF1">
    <property type="entry name" value="PROTEASE"/>
    <property type="match status" value="1"/>
</dbReference>
<dbReference type="GO" id="GO:0006508">
    <property type="term" value="P:proteolysis"/>
    <property type="evidence" value="ECO:0007669"/>
    <property type="project" value="UniProtKB-KW"/>
</dbReference>
<accession>H8G483</accession>